<keyword evidence="5" id="KW-0411">Iron-sulfur</keyword>
<evidence type="ECO:0000256" key="3">
    <source>
        <dbReference type="ARBA" id="ARBA00022737"/>
    </source>
</evidence>
<dbReference type="EMBL" id="ADMD01000002">
    <property type="protein sequence ID" value="EJZ84362.1"/>
    <property type="molecule type" value="Genomic_DNA"/>
</dbReference>
<dbReference type="PANTHER" id="PTHR43724:SF1">
    <property type="entry name" value="PYRUVATE SYNTHASE SUBUNIT PORD"/>
    <property type="match status" value="1"/>
</dbReference>
<dbReference type="SUPFAM" id="SSF54862">
    <property type="entry name" value="4Fe-4S ferredoxins"/>
    <property type="match status" value="2"/>
</dbReference>
<dbReference type="Gene3D" id="3.30.70.20">
    <property type="match status" value="2"/>
</dbReference>
<dbReference type="PATRIC" id="fig|742818.3.peg.723"/>
<dbReference type="PROSITE" id="PS00198">
    <property type="entry name" value="4FE4S_FER_1"/>
    <property type="match status" value="1"/>
</dbReference>
<dbReference type="PROSITE" id="PS51379">
    <property type="entry name" value="4FE4S_FER_2"/>
    <property type="match status" value="3"/>
</dbReference>
<evidence type="ECO:0000256" key="5">
    <source>
        <dbReference type="ARBA" id="ARBA00023014"/>
    </source>
</evidence>
<evidence type="ECO:0000256" key="2">
    <source>
        <dbReference type="ARBA" id="ARBA00022723"/>
    </source>
</evidence>
<comment type="caution">
    <text evidence="7">The sequence shown here is derived from an EMBL/GenBank/DDBJ whole genome shotgun (WGS) entry which is preliminary data.</text>
</comment>
<feature type="domain" description="4Fe-4S ferredoxin-type" evidence="6">
    <location>
        <begin position="37"/>
        <end position="66"/>
    </location>
</feature>
<dbReference type="OrthoDB" id="9672at2"/>
<protein>
    <recommendedName>
        <fullName evidence="6">4Fe-4S ferredoxin-type domain-containing protein</fullName>
    </recommendedName>
</protein>
<dbReference type="GO" id="GO:0046872">
    <property type="term" value="F:metal ion binding"/>
    <property type="evidence" value="ECO:0007669"/>
    <property type="project" value="UniProtKB-KW"/>
</dbReference>
<sequence length="354" mass="38989">MDIMTIGEYCVRPHGGSCERCKIACPAQAISFENKSAIPSIDTQACTKCGVCMGVCDAFTSSTTTTLRLYEHLRRVAMRGEIVYLTCKENIFPDFQPAKNVTVLPCLACMPPELWALLLAQNAPLCIACDLKYCEDCPRATGRGELLFTRAVEMAEAWSGGGVRFDREIPELEESTHTVARDQFGRREAFDSVKDDAIDIISGKRRLKNSDTLKDVYRKKERKRMQDMLNLTEGDVINEFAESGRTRQTMPPRRRMLLEALCAKPEMASNVDLVVSATNHETCVECLDCTKSCPTGARTISAENGSLSYDARYCIGCGICVDTCPTHSIDLVEANLADMLPQGPGTPAIEPTIA</sequence>
<dbReference type="RefSeq" id="WP_009138900.1">
    <property type="nucleotide sequence ID" value="NZ_JH815198.1"/>
</dbReference>
<reference evidence="7 8" key="1">
    <citation type="submission" date="2012-08" db="EMBL/GenBank/DDBJ databases">
        <title>The Genome Sequence of Slackia piriformis YIT 12062.</title>
        <authorList>
            <consortium name="The Broad Institute Genome Sequencing Platform"/>
            <person name="Earl A."/>
            <person name="Ward D."/>
            <person name="Feldgarden M."/>
            <person name="Gevers D."/>
            <person name="Morotomi M."/>
            <person name="Walker B."/>
            <person name="Young S.K."/>
            <person name="Zeng Q."/>
            <person name="Gargeya S."/>
            <person name="Fitzgerald M."/>
            <person name="Haas B."/>
            <person name="Abouelleil A."/>
            <person name="Alvarado L."/>
            <person name="Arachchi H.M."/>
            <person name="Berlin A.M."/>
            <person name="Chapman S.B."/>
            <person name="Goldberg J."/>
            <person name="Griggs A."/>
            <person name="Gujja S."/>
            <person name="Hansen M."/>
            <person name="Howarth C."/>
            <person name="Imamovic A."/>
            <person name="Larimer J."/>
            <person name="McCowen C."/>
            <person name="Montmayeur A."/>
            <person name="Murphy C."/>
            <person name="Neiman D."/>
            <person name="Pearson M."/>
            <person name="Priest M."/>
            <person name="Roberts A."/>
            <person name="Saif S."/>
            <person name="Shea T."/>
            <person name="Sisk P."/>
            <person name="Sykes S."/>
            <person name="Wortman J."/>
            <person name="Nusbaum C."/>
            <person name="Birren B."/>
        </authorList>
    </citation>
    <scope>NUCLEOTIDE SEQUENCE [LARGE SCALE GENOMIC DNA]</scope>
    <source>
        <strain evidence="7 8">YIT 12062</strain>
    </source>
</reference>
<dbReference type="InParanoid" id="K0YL70"/>
<gene>
    <name evidence="7" type="ORF">HMPREF9451_00672</name>
</gene>
<dbReference type="AlphaFoldDB" id="K0YL70"/>
<keyword evidence="1" id="KW-0004">4Fe-4S</keyword>
<organism evidence="7 8">
    <name type="scientific">Slackia piriformis YIT 12062</name>
    <dbReference type="NCBI Taxonomy" id="742818"/>
    <lineage>
        <taxon>Bacteria</taxon>
        <taxon>Bacillati</taxon>
        <taxon>Actinomycetota</taxon>
        <taxon>Coriobacteriia</taxon>
        <taxon>Eggerthellales</taxon>
        <taxon>Eggerthellaceae</taxon>
        <taxon>Slackia</taxon>
    </lineage>
</organism>
<accession>K0YL70</accession>
<evidence type="ECO:0000313" key="8">
    <source>
        <dbReference type="Proteomes" id="UP000006069"/>
    </source>
</evidence>
<dbReference type="eggNOG" id="COG2221">
    <property type="taxonomic scope" value="Bacteria"/>
</dbReference>
<dbReference type="InterPro" id="IPR017896">
    <property type="entry name" value="4Fe4S_Fe-S-bd"/>
</dbReference>
<evidence type="ECO:0000259" key="6">
    <source>
        <dbReference type="PROSITE" id="PS51379"/>
    </source>
</evidence>
<keyword evidence="3" id="KW-0677">Repeat</keyword>
<dbReference type="eggNOG" id="COG1148">
    <property type="taxonomic scope" value="Bacteria"/>
</dbReference>
<keyword evidence="4" id="KW-0408">Iron</keyword>
<dbReference type="Proteomes" id="UP000006069">
    <property type="component" value="Unassembled WGS sequence"/>
</dbReference>
<dbReference type="InterPro" id="IPR017900">
    <property type="entry name" value="4Fe4S_Fe_S_CS"/>
</dbReference>
<name>K0YL70_9ACTN</name>
<keyword evidence="2" id="KW-0479">Metal-binding</keyword>
<feature type="domain" description="4Fe-4S ferredoxin-type" evidence="6">
    <location>
        <begin position="274"/>
        <end position="303"/>
    </location>
</feature>
<evidence type="ECO:0000256" key="1">
    <source>
        <dbReference type="ARBA" id="ARBA00022485"/>
    </source>
</evidence>
<proteinExistence type="predicted"/>
<feature type="domain" description="4Fe-4S ferredoxin-type" evidence="6">
    <location>
        <begin position="305"/>
        <end position="334"/>
    </location>
</feature>
<keyword evidence="8" id="KW-1185">Reference proteome</keyword>
<evidence type="ECO:0000313" key="7">
    <source>
        <dbReference type="EMBL" id="EJZ84362.1"/>
    </source>
</evidence>
<dbReference type="Pfam" id="PF13237">
    <property type="entry name" value="Fer4_10"/>
    <property type="match status" value="1"/>
</dbReference>
<dbReference type="GO" id="GO:0051539">
    <property type="term" value="F:4 iron, 4 sulfur cluster binding"/>
    <property type="evidence" value="ECO:0007669"/>
    <property type="project" value="UniProtKB-KW"/>
</dbReference>
<dbReference type="HOGENOM" id="CLU_705429_0_0_11"/>
<evidence type="ECO:0000256" key="4">
    <source>
        <dbReference type="ARBA" id="ARBA00023004"/>
    </source>
</evidence>
<dbReference type="PANTHER" id="PTHR43724">
    <property type="entry name" value="PYRUVATE SYNTHASE SUBUNIT PORD"/>
    <property type="match status" value="1"/>
</dbReference>